<keyword evidence="3" id="KW-0862">Zinc</keyword>
<dbReference type="Pfam" id="PF07687">
    <property type="entry name" value="M20_dimer"/>
    <property type="match status" value="1"/>
</dbReference>
<dbReference type="NCBIfam" id="TIGR01879">
    <property type="entry name" value="hydantase"/>
    <property type="match status" value="1"/>
</dbReference>
<keyword evidence="2 5" id="KW-0378">Hydrolase</keyword>
<evidence type="ECO:0000256" key="1">
    <source>
        <dbReference type="ARBA" id="ARBA00006153"/>
    </source>
</evidence>
<dbReference type="InterPro" id="IPR010158">
    <property type="entry name" value="Amidase_Cbmase"/>
</dbReference>
<dbReference type="Proteomes" id="UP000305654">
    <property type="component" value="Unassembled WGS sequence"/>
</dbReference>
<dbReference type="SUPFAM" id="SSF55031">
    <property type="entry name" value="Bacterial exopeptidase dimerisation domain"/>
    <property type="match status" value="1"/>
</dbReference>
<keyword evidence="3" id="KW-0479">Metal-binding</keyword>
<comment type="similarity">
    <text evidence="1">Belongs to the peptidase M20 family.</text>
</comment>
<comment type="cofactor">
    <cofactor evidence="3">
        <name>Zn(2+)</name>
        <dbReference type="ChEBI" id="CHEBI:29105"/>
    </cofactor>
    <text evidence="3">Binds 2 Zn(2+) ions per subunit.</text>
</comment>
<dbReference type="Gene3D" id="3.30.70.360">
    <property type="match status" value="1"/>
</dbReference>
<dbReference type="CDD" id="cd03884">
    <property type="entry name" value="M20_bAS"/>
    <property type="match status" value="1"/>
</dbReference>
<feature type="domain" description="Peptidase M20 dimerisation" evidence="4">
    <location>
        <begin position="219"/>
        <end position="317"/>
    </location>
</feature>
<gene>
    <name evidence="5" type="ORF">FE263_20220</name>
</gene>
<sequence>MTSGLSDALARAVDGDRQWDRLMQMAAIGAVEGTGVDRPCLGERDRAARRLLIGWADAAGATVSVDDAANLWLRREGTVPGAAAVLTGSHMDSQPRGGRFDGIWGVIAGLEVMTALQALDLRTPHPIELVAWTNEEGGRFAPGCMGSMAWSGHTPLERFLEVRDAAGISFGAALDEHLALEQDLPRRPLGGVPHGYVEAHIEQGPLLEAGGRRIGVVTGIQGSRWFSVTVIGASAHAGTAPLRLRRDALQDAVRAIVALNELTRDPEDILRFTVGRMTVSPNSLNSVAGQVTFTIDLRHPDAGVLGRIGDAIEATVRGALSGTTARVTELFSAMPVRFAGNVVDAVERAAAAEALSHVRMPSGAFHDAQFAAGVCPSGMVFVPCRDGVSHNVIEFASPADLAAGARVLARTLLSLAGG</sequence>
<evidence type="ECO:0000313" key="5">
    <source>
        <dbReference type="EMBL" id="TLU70699.1"/>
    </source>
</evidence>
<dbReference type="Gene3D" id="3.40.630.10">
    <property type="entry name" value="Zn peptidases"/>
    <property type="match status" value="1"/>
</dbReference>
<feature type="binding site" evidence="3">
    <location>
        <position position="390"/>
    </location>
    <ligand>
        <name>Zn(2+)</name>
        <dbReference type="ChEBI" id="CHEBI:29105"/>
        <label>2</label>
    </ligand>
</feature>
<dbReference type="Pfam" id="PF01546">
    <property type="entry name" value="Peptidase_M20"/>
    <property type="match status" value="1"/>
</dbReference>
<proteinExistence type="inferred from homology"/>
<accession>A0A5R9J173</accession>
<dbReference type="InterPro" id="IPR036264">
    <property type="entry name" value="Bact_exopeptidase_dim_dom"/>
</dbReference>
<dbReference type="SUPFAM" id="SSF53187">
    <property type="entry name" value="Zn-dependent exopeptidases"/>
    <property type="match status" value="1"/>
</dbReference>
<dbReference type="EMBL" id="VCDI01000011">
    <property type="protein sequence ID" value="TLU70699.1"/>
    <property type="molecule type" value="Genomic_DNA"/>
</dbReference>
<comment type="caution">
    <text evidence="5">The sequence shown here is derived from an EMBL/GenBank/DDBJ whole genome shotgun (WGS) entry which is preliminary data.</text>
</comment>
<keyword evidence="6" id="KW-1185">Reference proteome</keyword>
<feature type="binding site" evidence="3">
    <location>
        <position position="101"/>
    </location>
    <ligand>
        <name>Zn(2+)</name>
        <dbReference type="ChEBI" id="CHEBI:29105"/>
        <label>1</label>
    </ligand>
</feature>
<dbReference type="PIRSF" id="PIRSF001235">
    <property type="entry name" value="Amidase_carbamoylase"/>
    <property type="match status" value="1"/>
</dbReference>
<feature type="binding site" evidence="3">
    <location>
        <position position="200"/>
    </location>
    <ligand>
        <name>Zn(2+)</name>
        <dbReference type="ChEBI" id="CHEBI:29105"/>
        <label>1</label>
    </ligand>
</feature>
<name>A0A5R9J173_9PROT</name>
<feature type="binding site" evidence="3">
    <location>
        <position position="101"/>
    </location>
    <ligand>
        <name>Zn(2+)</name>
        <dbReference type="ChEBI" id="CHEBI:29105"/>
        <label>2</label>
    </ligand>
</feature>
<reference evidence="5 6" key="1">
    <citation type="submission" date="2019-05" db="EMBL/GenBank/DDBJ databases">
        <authorList>
            <person name="Pankratov T."/>
            <person name="Grouzdev D."/>
        </authorList>
    </citation>
    <scope>NUCLEOTIDE SEQUENCE [LARGE SCALE GENOMIC DNA]</scope>
    <source>
        <strain evidence="5 6">KEBCLARHB70R</strain>
    </source>
</reference>
<dbReference type="OrthoDB" id="9808195at2"/>
<dbReference type="PANTHER" id="PTHR32494">
    <property type="entry name" value="ALLANTOATE DEIMINASE-RELATED"/>
    <property type="match status" value="1"/>
</dbReference>
<dbReference type="InterPro" id="IPR002933">
    <property type="entry name" value="Peptidase_M20"/>
</dbReference>
<evidence type="ECO:0000259" key="4">
    <source>
        <dbReference type="Pfam" id="PF07687"/>
    </source>
</evidence>
<evidence type="ECO:0000313" key="6">
    <source>
        <dbReference type="Proteomes" id="UP000305654"/>
    </source>
</evidence>
<dbReference type="GO" id="GO:0016813">
    <property type="term" value="F:hydrolase activity, acting on carbon-nitrogen (but not peptide) bonds, in linear amidines"/>
    <property type="evidence" value="ECO:0007669"/>
    <property type="project" value="InterPro"/>
</dbReference>
<dbReference type="InterPro" id="IPR011650">
    <property type="entry name" value="Peptidase_M20_dimer"/>
</dbReference>
<evidence type="ECO:0000256" key="2">
    <source>
        <dbReference type="ARBA" id="ARBA00022801"/>
    </source>
</evidence>
<dbReference type="AlphaFoldDB" id="A0A5R9J173"/>
<feature type="binding site" evidence="3">
    <location>
        <position position="136"/>
    </location>
    <ligand>
        <name>Zn(2+)</name>
        <dbReference type="ChEBI" id="CHEBI:29105"/>
        <label>2</label>
    </ligand>
</feature>
<protein>
    <submittedName>
        <fullName evidence="5">M20 family metallo-hydrolase</fullName>
    </submittedName>
</protein>
<organism evidence="5 6">
    <name type="scientific">Lichenicoccus roseus</name>
    <dbReference type="NCBI Taxonomy" id="2683649"/>
    <lineage>
        <taxon>Bacteria</taxon>
        <taxon>Pseudomonadati</taxon>
        <taxon>Pseudomonadota</taxon>
        <taxon>Alphaproteobacteria</taxon>
        <taxon>Acetobacterales</taxon>
        <taxon>Acetobacteraceae</taxon>
        <taxon>Lichenicoccus</taxon>
    </lineage>
</organism>
<feature type="binding site" evidence="3">
    <location>
        <position position="90"/>
    </location>
    <ligand>
        <name>Zn(2+)</name>
        <dbReference type="ChEBI" id="CHEBI:29105"/>
        <label>1</label>
    </ligand>
</feature>
<dbReference type="RefSeq" id="WP_138327860.1">
    <property type="nucleotide sequence ID" value="NZ_VCDI01000011.1"/>
</dbReference>
<dbReference type="PANTHER" id="PTHR32494:SF5">
    <property type="entry name" value="ALLANTOATE AMIDOHYDROLASE"/>
    <property type="match status" value="1"/>
</dbReference>
<evidence type="ECO:0000256" key="3">
    <source>
        <dbReference type="PIRSR" id="PIRSR001235-1"/>
    </source>
</evidence>
<dbReference type="GO" id="GO:0046872">
    <property type="term" value="F:metal ion binding"/>
    <property type="evidence" value="ECO:0007669"/>
    <property type="project" value="UniProtKB-KW"/>
</dbReference>